<dbReference type="Proteomes" id="UP001190700">
    <property type="component" value="Unassembled WGS sequence"/>
</dbReference>
<dbReference type="EMBL" id="LGRX02005249">
    <property type="protein sequence ID" value="KAK3278862.1"/>
    <property type="molecule type" value="Genomic_DNA"/>
</dbReference>
<reference evidence="1 2" key="1">
    <citation type="journal article" date="2015" name="Genome Biol. Evol.">
        <title>Comparative Genomics of a Bacterivorous Green Alga Reveals Evolutionary Causalities and Consequences of Phago-Mixotrophic Mode of Nutrition.</title>
        <authorList>
            <person name="Burns J.A."/>
            <person name="Paasch A."/>
            <person name="Narechania A."/>
            <person name="Kim E."/>
        </authorList>
    </citation>
    <scope>NUCLEOTIDE SEQUENCE [LARGE SCALE GENOMIC DNA]</scope>
    <source>
        <strain evidence="1 2">PLY_AMNH</strain>
    </source>
</reference>
<accession>A0AAE0GIY5</accession>
<sequence>MVALRTELSVNDLATVGFGFGVHEKVNELVYETLVDCIEPGSQADMFFMPTDSSTERNGRRAMVDPTLAKGCVSTGIREYCRIRMRTRAAEVSRPRASTLGLSWRRSPTL</sequence>
<organism evidence="1 2">
    <name type="scientific">Cymbomonas tetramitiformis</name>
    <dbReference type="NCBI Taxonomy" id="36881"/>
    <lineage>
        <taxon>Eukaryota</taxon>
        <taxon>Viridiplantae</taxon>
        <taxon>Chlorophyta</taxon>
        <taxon>Pyramimonadophyceae</taxon>
        <taxon>Pyramimonadales</taxon>
        <taxon>Pyramimonadaceae</taxon>
        <taxon>Cymbomonas</taxon>
    </lineage>
</organism>
<proteinExistence type="predicted"/>
<evidence type="ECO:0000313" key="1">
    <source>
        <dbReference type="EMBL" id="KAK3278862.1"/>
    </source>
</evidence>
<dbReference type="AlphaFoldDB" id="A0AAE0GIY5"/>
<keyword evidence="2" id="KW-1185">Reference proteome</keyword>
<protein>
    <submittedName>
        <fullName evidence="1">Uncharacterized protein</fullName>
    </submittedName>
</protein>
<name>A0AAE0GIY5_9CHLO</name>
<gene>
    <name evidence="1" type="ORF">CYMTET_13226</name>
</gene>
<comment type="caution">
    <text evidence="1">The sequence shown here is derived from an EMBL/GenBank/DDBJ whole genome shotgun (WGS) entry which is preliminary data.</text>
</comment>
<evidence type="ECO:0000313" key="2">
    <source>
        <dbReference type="Proteomes" id="UP001190700"/>
    </source>
</evidence>